<evidence type="ECO:0000313" key="5">
    <source>
        <dbReference type="EMBL" id="MBL0765901.1"/>
    </source>
</evidence>
<dbReference type="InterPro" id="IPR000835">
    <property type="entry name" value="HTH_MarR-typ"/>
</dbReference>
<keyword evidence="6" id="KW-1185">Reference proteome</keyword>
<proteinExistence type="predicted"/>
<dbReference type="InterPro" id="IPR036390">
    <property type="entry name" value="WH_DNA-bd_sf"/>
</dbReference>
<feature type="domain" description="HTH marR-type" evidence="4">
    <location>
        <begin position="13"/>
        <end position="152"/>
    </location>
</feature>
<dbReference type="PROSITE" id="PS50995">
    <property type="entry name" value="HTH_MARR_2"/>
    <property type="match status" value="1"/>
</dbReference>
<evidence type="ECO:0000259" key="4">
    <source>
        <dbReference type="PROSITE" id="PS50995"/>
    </source>
</evidence>
<dbReference type="EMBL" id="JAERQG010000002">
    <property type="protein sequence ID" value="MBL0765901.1"/>
    <property type="molecule type" value="Genomic_DNA"/>
</dbReference>
<dbReference type="RefSeq" id="WP_201921383.1">
    <property type="nucleotide sequence ID" value="NZ_JAERQG010000002.1"/>
</dbReference>
<keyword evidence="1" id="KW-0805">Transcription regulation</keyword>
<evidence type="ECO:0000256" key="2">
    <source>
        <dbReference type="ARBA" id="ARBA00023125"/>
    </source>
</evidence>
<evidence type="ECO:0000256" key="1">
    <source>
        <dbReference type="ARBA" id="ARBA00023015"/>
    </source>
</evidence>
<dbReference type="Pfam" id="PF01047">
    <property type="entry name" value="MarR"/>
    <property type="match status" value="1"/>
</dbReference>
<keyword evidence="3" id="KW-0804">Transcription</keyword>
<dbReference type="PANTHER" id="PTHR33164:SF64">
    <property type="entry name" value="TRANSCRIPTIONAL REGULATOR SLYA"/>
    <property type="match status" value="1"/>
</dbReference>
<gene>
    <name evidence="5" type="ORF">JKP34_11605</name>
</gene>
<evidence type="ECO:0000256" key="3">
    <source>
        <dbReference type="ARBA" id="ARBA00023163"/>
    </source>
</evidence>
<evidence type="ECO:0000313" key="6">
    <source>
        <dbReference type="Proteomes" id="UP000642920"/>
    </source>
</evidence>
<dbReference type="InterPro" id="IPR036388">
    <property type="entry name" value="WH-like_DNA-bd_sf"/>
</dbReference>
<keyword evidence="2" id="KW-0238">DNA-binding</keyword>
<reference evidence="5" key="1">
    <citation type="submission" date="2021-01" db="EMBL/GenBank/DDBJ databases">
        <title>Marivirga sp. nov., isolated from intertidal surface sediments.</title>
        <authorList>
            <person name="Zhang M."/>
        </authorList>
    </citation>
    <scope>NUCLEOTIDE SEQUENCE</scope>
    <source>
        <strain evidence="5">SM1354</strain>
    </source>
</reference>
<organism evidence="5 6">
    <name type="scientific">Marivirga atlantica</name>
    <dbReference type="NCBI Taxonomy" id="1548457"/>
    <lineage>
        <taxon>Bacteria</taxon>
        <taxon>Pseudomonadati</taxon>
        <taxon>Bacteroidota</taxon>
        <taxon>Cytophagia</taxon>
        <taxon>Cytophagales</taxon>
        <taxon>Marivirgaceae</taxon>
        <taxon>Marivirga</taxon>
    </lineage>
</organism>
<dbReference type="GO" id="GO:0003700">
    <property type="term" value="F:DNA-binding transcription factor activity"/>
    <property type="evidence" value="ECO:0007669"/>
    <property type="project" value="InterPro"/>
</dbReference>
<dbReference type="GO" id="GO:0003677">
    <property type="term" value="F:DNA binding"/>
    <property type="evidence" value="ECO:0007669"/>
    <property type="project" value="UniProtKB-KW"/>
</dbReference>
<dbReference type="InterPro" id="IPR039422">
    <property type="entry name" value="MarR/SlyA-like"/>
</dbReference>
<dbReference type="GO" id="GO:0006950">
    <property type="term" value="P:response to stress"/>
    <property type="evidence" value="ECO:0007669"/>
    <property type="project" value="TreeGrafter"/>
</dbReference>
<dbReference type="PANTHER" id="PTHR33164">
    <property type="entry name" value="TRANSCRIPTIONAL REGULATOR, MARR FAMILY"/>
    <property type="match status" value="1"/>
</dbReference>
<accession>A0A937AFQ6</accession>
<protein>
    <submittedName>
        <fullName evidence="5">MarR family transcriptional regulator</fullName>
    </submittedName>
</protein>
<dbReference type="Proteomes" id="UP000642920">
    <property type="component" value="Unassembled WGS sequence"/>
</dbReference>
<dbReference type="AlphaFoldDB" id="A0A937AFQ6"/>
<dbReference type="SUPFAM" id="SSF46785">
    <property type="entry name" value="Winged helix' DNA-binding domain"/>
    <property type="match status" value="1"/>
</dbReference>
<dbReference type="SMART" id="SM00347">
    <property type="entry name" value="HTH_MARR"/>
    <property type="match status" value="1"/>
</dbReference>
<comment type="caution">
    <text evidence="5">The sequence shown here is derived from an EMBL/GenBank/DDBJ whole genome shotgun (WGS) entry which is preliminary data.</text>
</comment>
<sequence length="153" mass="17306">MPKEIEFKFKSPNDSPGYLLGQATMLWQRKLKKVLDPLNLTHTQFVLLAALGWLSKKNNAVTQVDIANQSNADRMMVSKVLRTLKEKKFISRQEHPTDTRAKVIKLTNEGAEALQKALTAVEDADIAFFSALGDDLTSFNQNMVKLTERNKEE</sequence>
<name>A0A937AFQ6_9BACT</name>
<dbReference type="Gene3D" id="1.10.10.10">
    <property type="entry name" value="Winged helix-like DNA-binding domain superfamily/Winged helix DNA-binding domain"/>
    <property type="match status" value="1"/>
</dbReference>